<reference evidence="2 3" key="1">
    <citation type="submission" date="2016-02" db="EMBL/GenBank/DDBJ databases">
        <title>Band-tailed pigeon sequencing and assembly.</title>
        <authorList>
            <person name="Soares A.E."/>
            <person name="Novak B.J."/>
            <person name="Rice E.S."/>
            <person name="O'Connell B."/>
            <person name="Chang D."/>
            <person name="Weber S."/>
            <person name="Shapiro B."/>
        </authorList>
    </citation>
    <scope>NUCLEOTIDE SEQUENCE [LARGE SCALE GENOMIC DNA]</scope>
    <source>
        <strain evidence="2">BTP2013</strain>
        <tissue evidence="2">Blood</tissue>
    </source>
</reference>
<comment type="caution">
    <text evidence="2">The sequence shown here is derived from an EMBL/GenBank/DDBJ whole genome shotgun (WGS) entry which is preliminary data.</text>
</comment>
<organism evidence="2 3">
    <name type="scientific">Patagioenas fasciata monilis</name>
    <dbReference type="NCBI Taxonomy" id="372326"/>
    <lineage>
        <taxon>Eukaryota</taxon>
        <taxon>Metazoa</taxon>
        <taxon>Chordata</taxon>
        <taxon>Craniata</taxon>
        <taxon>Vertebrata</taxon>
        <taxon>Euteleostomi</taxon>
        <taxon>Archelosauria</taxon>
        <taxon>Archosauria</taxon>
        <taxon>Dinosauria</taxon>
        <taxon>Saurischia</taxon>
        <taxon>Theropoda</taxon>
        <taxon>Coelurosauria</taxon>
        <taxon>Aves</taxon>
        <taxon>Neognathae</taxon>
        <taxon>Neoaves</taxon>
        <taxon>Columbimorphae</taxon>
        <taxon>Columbiformes</taxon>
        <taxon>Columbidae</taxon>
        <taxon>Patagioenas</taxon>
    </lineage>
</organism>
<evidence type="ECO:0000256" key="1">
    <source>
        <dbReference type="SAM" id="MobiDB-lite"/>
    </source>
</evidence>
<name>A0A1V4J8G6_PATFA</name>
<dbReference type="OrthoDB" id="10610099at2759"/>
<dbReference type="AlphaFoldDB" id="A0A1V4J8G6"/>
<dbReference type="Proteomes" id="UP000190648">
    <property type="component" value="Unassembled WGS sequence"/>
</dbReference>
<keyword evidence="3" id="KW-1185">Reference proteome</keyword>
<accession>A0A1V4J8G6</accession>
<gene>
    <name evidence="2" type="ORF">AV530_017833</name>
</gene>
<feature type="region of interest" description="Disordered" evidence="1">
    <location>
        <begin position="1"/>
        <end position="42"/>
    </location>
</feature>
<proteinExistence type="predicted"/>
<evidence type="ECO:0000313" key="2">
    <source>
        <dbReference type="EMBL" id="OPJ68067.1"/>
    </source>
</evidence>
<sequence>MESFGYSRRRAAQRAPGPRLRQEGEVRAPRGSRQMSRDLTTEEGQIPVFQLITLYREEPLRSTLGERRKAVKESV</sequence>
<protein>
    <submittedName>
        <fullName evidence="2">Uncharacterized protein</fullName>
    </submittedName>
</protein>
<evidence type="ECO:0000313" key="3">
    <source>
        <dbReference type="Proteomes" id="UP000190648"/>
    </source>
</evidence>
<dbReference type="EMBL" id="LSYS01008704">
    <property type="protein sequence ID" value="OPJ68067.1"/>
    <property type="molecule type" value="Genomic_DNA"/>
</dbReference>